<dbReference type="Gene3D" id="3.30.420.10">
    <property type="entry name" value="Ribonuclease H-like superfamily/Ribonuclease H"/>
    <property type="match status" value="1"/>
</dbReference>
<proteinExistence type="predicted"/>
<organism evidence="1 2">
    <name type="scientific">Stegodyphus mimosarum</name>
    <name type="common">African social velvet spider</name>
    <dbReference type="NCBI Taxonomy" id="407821"/>
    <lineage>
        <taxon>Eukaryota</taxon>
        <taxon>Metazoa</taxon>
        <taxon>Ecdysozoa</taxon>
        <taxon>Arthropoda</taxon>
        <taxon>Chelicerata</taxon>
        <taxon>Arachnida</taxon>
        <taxon>Araneae</taxon>
        <taxon>Araneomorphae</taxon>
        <taxon>Entelegynae</taxon>
        <taxon>Eresoidea</taxon>
        <taxon>Eresidae</taxon>
        <taxon>Stegodyphus</taxon>
    </lineage>
</organism>
<evidence type="ECO:0000313" key="2">
    <source>
        <dbReference type="Proteomes" id="UP000054359"/>
    </source>
</evidence>
<evidence type="ECO:0008006" key="3">
    <source>
        <dbReference type="Google" id="ProtNLM"/>
    </source>
</evidence>
<name>A0A087TN12_STEMI</name>
<dbReference type="Proteomes" id="UP000054359">
    <property type="component" value="Unassembled WGS sequence"/>
</dbReference>
<evidence type="ECO:0000313" key="1">
    <source>
        <dbReference type="EMBL" id="KFM66501.1"/>
    </source>
</evidence>
<dbReference type="EMBL" id="KK115971">
    <property type="protein sequence ID" value="KFM66501.1"/>
    <property type="molecule type" value="Genomic_DNA"/>
</dbReference>
<reference evidence="1 2" key="1">
    <citation type="submission" date="2013-11" db="EMBL/GenBank/DDBJ databases">
        <title>Genome sequencing of Stegodyphus mimosarum.</title>
        <authorList>
            <person name="Bechsgaard J."/>
        </authorList>
    </citation>
    <scope>NUCLEOTIDE SEQUENCE [LARGE SCALE GENOMIC DNA]</scope>
</reference>
<keyword evidence="2" id="KW-1185">Reference proteome</keyword>
<feature type="non-terminal residue" evidence="1">
    <location>
        <position position="95"/>
    </location>
</feature>
<protein>
    <recommendedName>
        <fullName evidence="3">Tc1-like transposase DDE domain-containing protein</fullName>
    </recommendedName>
</protein>
<sequence>MAWPAYSPDLNPIENLWDALGRAVSSRFPPPATLIELETALQEEWRLLNSAVVDHIIENMVSYIGCKRVLKDSGRKGSQDHALPTLPANWRIIFA</sequence>
<dbReference type="AlphaFoldDB" id="A0A087TN12"/>
<dbReference type="InterPro" id="IPR036397">
    <property type="entry name" value="RNaseH_sf"/>
</dbReference>
<dbReference type="GO" id="GO:0003676">
    <property type="term" value="F:nucleic acid binding"/>
    <property type="evidence" value="ECO:0007669"/>
    <property type="project" value="InterPro"/>
</dbReference>
<accession>A0A087TN12</accession>
<gene>
    <name evidence="1" type="ORF">X975_13432</name>
</gene>
<dbReference type="OrthoDB" id="4843387at2759"/>